<evidence type="ECO:0000256" key="5">
    <source>
        <dbReference type="ARBA" id="ARBA00022801"/>
    </source>
</evidence>
<dbReference type="Gene3D" id="3.40.50.1700">
    <property type="entry name" value="Glycoside hydrolase family 3 C-terminal domain"/>
    <property type="match status" value="1"/>
</dbReference>
<comment type="catalytic activity">
    <reaction evidence="1">
        <text>Hydrolysis of terminal, non-reducing beta-D-glucosyl residues with release of beta-D-glucose.</text>
        <dbReference type="EC" id="3.2.1.21"/>
    </reaction>
</comment>
<evidence type="ECO:0000256" key="9">
    <source>
        <dbReference type="ARBA" id="ARBA00023295"/>
    </source>
</evidence>
<dbReference type="InterPro" id="IPR036881">
    <property type="entry name" value="Glyco_hydro_3_C_sf"/>
</dbReference>
<keyword evidence="10" id="KW-0624">Polysaccharide degradation</keyword>
<protein>
    <recommendedName>
        <fullName evidence="4">beta-glucosidase</fullName>
        <ecNumber evidence="4">3.2.1.21</ecNumber>
    </recommendedName>
</protein>
<evidence type="ECO:0000256" key="4">
    <source>
        <dbReference type="ARBA" id="ARBA00012744"/>
    </source>
</evidence>
<keyword evidence="6" id="KW-0136">Cellulose degradation</keyword>
<sequence>MGPTQPGRSQTAVRGTYSSSPALNAGLDLEMPGPARWRGDLLRWAITSNKVTKRNLDASVRRILGIVKKAHVGAPPNVPTVLSNSGDTLVASDAIVPLKNDEGVLPLDPVRDCTYTLIGPGVHHPAVTGGGSTDLTPYHVSFPCGEVAGIVGAEKIRIAIGC</sequence>
<dbReference type="GO" id="GO:0030245">
    <property type="term" value="P:cellulose catabolic process"/>
    <property type="evidence" value="ECO:0007669"/>
    <property type="project" value="UniProtKB-KW"/>
</dbReference>
<dbReference type="PANTHER" id="PTHR42715:SF27">
    <property type="entry name" value="BETA-GLUCOSIDASE-RELATED"/>
    <property type="match status" value="1"/>
</dbReference>
<dbReference type="OrthoDB" id="47059at2759"/>
<keyword evidence="5" id="KW-0378">Hydrolase</keyword>
<keyword evidence="9" id="KW-0326">Glycosidase</keyword>
<evidence type="ECO:0000256" key="10">
    <source>
        <dbReference type="ARBA" id="ARBA00023326"/>
    </source>
</evidence>
<dbReference type="Proteomes" id="UP001150942">
    <property type="component" value="Unassembled WGS sequence"/>
</dbReference>
<dbReference type="AlphaFoldDB" id="A0A9W9JIU7"/>
<dbReference type="GO" id="GO:0008422">
    <property type="term" value="F:beta-glucosidase activity"/>
    <property type="evidence" value="ECO:0007669"/>
    <property type="project" value="UniProtKB-EC"/>
</dbReference>
<feature type="region of interest" description="Disordered" evidence="11">
    <location>
        <begin position="1"/>
        <end position="25"/>
    </location>
</feature>
<dbReference type="InterPro" id="IPR050288">
    <property type="entry name" value="Cellulose_deg_GH3"/>
</dbReference>
<reference evidence="12" key="2">
    <citation type="journal article" date="2023" name="IMA Fungus">
        <title>Comparative genomic study of the Penicillium genus elucidates a diverse pangenome and 15 lateral gene transfer events.</title>
        <authorList>
            <person name="Petersen C."/>
            <person name="Sorensen T."/>
            <person name="Nielsen M.R."/>
            <person name="Sondergaard T.E."/>
            <person name="Sorensen J.L."/>
            <person name="Fitzpatrick D.A."/>
            <person name="Frisvad J.C."/>
            <person name="Nielsen K.L."/>
        </authorList>
    </citation>
    <scope>NUCLEOTIDE SEQUENCE</scope>
    <source>
        <strain evidence="12">IBT 20477</strain>
    </source>
</reference>
<feature type="compositionally biased region" description="Polar residues" evidence="11">
    <location>
        <begin position="1"/>
        <end position="22"/>
    </location>
</feature>
<dbReference type="EMBL" id="JAPQKQ010000005">
    <property type="protein sequence ID" value="KAJ5196797.1"/>
    <property type="molecule type" value="Genomic_DNA"/>
</dbReference>
<accession>A0A9W9JIU7</accession>
<reference evidence="12" key="1">
    <citation type="submission" date="2022-11" db="EMBL/GenBank/DDBJ databases">
        <authorList>
            <person name="Petersen C."/>
        </authorList>
    </citation>
    <scope>NUCLEOTIDE SEQUENCE</scope>
    <source>
        <strain evidence="12">IBT 20477</strain>
    </source>
</reference>
<evidence type="ECO:0000256" key="3">
    <source>
        <dbReference type="ARBA" id="ARBA00005336"/>
    </source>
</evidence>
<dbReference type="InterPro" id="IPR036962">
    <property type="entry name" value="Glyco_hydro_3_N_sf"/>
</dbReference>
<name>A0A9W9JIU7_9EURO</name>
<dbReference type="InterPro" id="IPR017853">
    <property type="entry name" value="GH"/>
</dbReference>
<comment type="pathway">
    <text evidence="2">Glycan metabolism; cellulose degradation.</text>
</comment>
<evidence type="ECO:0000256" key="2">
    <source>
        <dbReference type="ARBA" id="ARBA00004987"/>
    </source>
</evidence>
<keyword evidence="8" id="KW-0119">Carbohydrate metabolism</keyword>
<proteinExistence type="inferred from homology"/>
<evidence type="ECO:0000256" key="8">
    <source>
        <dbReference type="ARBA" id="ARBA00023277"/>
    </source>
</evidence>
<dbReference type="Gene3D" id="3.20.20.300">
    <property type="entry name" value="Glycoside hydrolase, family 3, N-terminal domain"/>
    <property type="match status" value="1"/>
</dbReference>
<dbReference type="SUPFAM" id="SSF51445">
    <property type="entry name" value="(Trans)glycosidases"/>
    <property type="match status" value="1"/>
</dbReference>
<dbReference type="EC" id="3.2.1.21" evidence="4"/>
<evidence type="ECO:0000313" key="13">
    <source>
        <dbReference type="Proteomes" id="UP001150942"/>
    </source>
</evidence>
<comment type="similarity">
    <text evidence="3">Belongs to the glycosyl hydrolase 3 family.</text>
</comment>
<evidence type="ECO:0000256" key="1">
    <source>
        <dbReference type="ARBA" id="ARBA00000448"/>
    </source>
</evidence>
<keyword evidence="7" id="KW-0325">Glycoprotein</keyword>
<evidence type="ECO:0000256" key="11">
    <source>
        <dbReference type="SAM" id="MobiDB-lite"/>
    </source>
</evidence>
<evidence type="ECO:0000256" key="7">
    <source>
        <dbReference type="ARBA" id="ARBA00023180"/>
    </source>
</evidence>
<gene>
    <name evidence="12" type="ORF">N7449_007276</name>
</gene>
<comment type="caution">
    <text evidence="12">The sequence shown here is derived from an EMBL/GenBank/DDBJ whole genome shotgun (WGS) entry which is preliminary data.</text>
</comment>
<organism evidence="12 13">
    <name type="scientific">Penicillium cf. viridicatum</name>
    <dbReference type="NCBI Taxonomy" id="2972119"/>
    <lineage>
        <taxon>Eukaryota</taxon>
        <taxon>Fungi</taxon>
        <taxon>Dikarya</taxon>
        <taxon>Ascomycota</taxon>
        <taxon>Pezizomycotina</taxon>
        <taxon>Eurotiomycetes</taxon>
        <taxon>Eurotiomycetidae</taxon>
        <taxon>Eurotiales</taxon>
        <taxon>Aspergillaceae</taxon>
        <taxon>Penicillium</taxon>
    </lineage>
</organism>
<evidence type="ECO:0000313" key="12">
    <source>
        <dbReference type="EMBL" id="KAJ5196797.1"/>
    </source>
</evidence>
<dbReference type="PANTHER" id="PTHR42715">
    <property type="entry name" value="BETA-GLUCOSIDASE"/>
    <property type="match status" value="1"/>
</dbReference>
<evidence type="ECO:0000256" key="6">
    <source>
        <dbReference type="ARBA" id="ARBA00023001"/>
    </source>
</evidence>
<keyword evidence="13" id="KW-1185">Reference proteome</keyword>